<dbReference type="OrthoDB" id="9804645at2"/>
<dbReference type="Pfam" id="PF02518">
    <property type="entry name" value="HATPase_c"/>
    <property type="match status" value="1"/>
</dbReference>
<keyword evidence="6" id="KW-0418">Kinase</keyword>
<dbReference type="SUPFAM" id="SSF55874">
    <property type="entry name" value="ATPase domain of HSP90 chaperone/DNA topoisomerase II/histidine kinase"/>
    <property type="match status" value="1"/>
</dbReference>
<protein>
    <recommendedName>
        <fullName evidence="2">histidine kinase</fullName>
        <ecNumber evidence="2">2.7.13.3</ecNumber>
    </recommendedName>
</protein>
<dbReference type="EMBL" id="PNRF01000048">
    <property type="protein sequence ID" value="PMR71950.1"/>
    <property type="molecule type" value="Genomic_DNA"/>
</dbReference>
<reference evidence="10 11" key="1">
    <citation type="submission" date="2018-01" db="EMBL/GenBank/DDBJ databases">
        <title>Halomonas endophytica sp. nov., isolated from storage liquid in the stems of Populus euphratica.</title>
        <authorList>
            <person name="Chen C."/>
        </authorList>
    </citation>
    <scope>NUCLEOTIDE SEQUENCE [LARGE SCALE GENOMIC DNA]</scope>
    <source>
        <strain evidence="10 11">MC28</strain>
    </source>
</reference>
<dbReference type="PANTHER" id="PTHR45436">
    <property type="entry name" value="SENSOR HISTIDINE KINASE YKOH"/>
    <property type="match status" value="1"/>
</dbReference>
<dbReference type="Gene3D" id="3.30.565.10">
    <property type="entry name" value="Histidine kinase-like ATPase, C-terminal domain"/>
    <property type="match status" value="1"/>
</dbReference>
<evidence type="ECO:0000313" key="10">
    <source>
        <dbReference type="EMBL" id="PMR71950.1"/>
    </source>
</evidence>
<dbReference type="InterPro" id="IPR036890">
    <property type="entry name" value="HATPase_C_sf"/>
</dbReference>
<proteinExistence type="predicted"/>
<keyword evidence="7 8" id="KW-1133">Transmembrane helix</keyword>
<dbReference type="GO" id="GO:0000155">
    <property type="term" value="F:phosphorelay sensor kinase activity"/>
    <property type="evidence" value="ECO:0007669"/>
    <property type="project" value="InterPro"/>
</dbReference>
<dbReference type="Pfam" id="PF00512">
    <property type="entry name" value="HisKA"/>
    <property type="match status" value="1"/>
</dbReference>
<dbReference type="InterPro" id="IPR036097">
    <property type="entry name" value="HisK_dim/P_sf"/>
</dbReference>
<dbReference type="GO" id="GO:0005886">
    <property type="term" value="C:plasma membrane"/>
    <property type="evidence" value="ECO:0007669"/>
    <property type="project" value="TreeGrafter"/>
</dbReference>
<dbReference type="Proteomes" id="UP000235803">
    <property type="component" value="Unassembled WGS sequence"/>
</dbReference>
<evidence type="ECO:0000256" key="7">
    <source>
        <dbReference type="ARBA" id="ARBA00022989"/>
    </source>
</evidence>
<keyword evidence="4" id="KW-0808">Transferase</keyword>
<dbReference type="Gene3D" id="1.10.287.130">
    <property type="match status" value="1"/>
</dbReference>
<dbReference type="AlphaFoldDB" id="A0A2N7TUU6"/>
<dbReference type="SUPFAM" id="SSF47384">
    <property type="entry name" value="Homodimeric domain of signal transducing histidine kinase"/>
    <property type="match status" value="1"/>
</dbReference>
<dbReference type="InterPro" id="IPR003594">
    <property type="entry name" value="HATPase_dom"/>
</dbReference>
<dbReference type="InterPro" id="IPR050428">
    <property type="entry name" value="TCS_sensor_his_kinase"/>
</dbReference>
<gene>
    <name evidence="10" type="ORF">C1H69_22440</name>
</gene>
<dbReference type="CDD" id="cd00082">
    <property type="entry name" value="HisKA"/>
    <property type="match status" value="1"/>
</dbReference>
<keyword evidence="8" id="KW-0472">Membrane</keyword>
<dbReference type="SMART" id="SM00387">
    <property type="entry name" value="HATPase_c"/>
    <property type="match status" value="1"/>
</dbReference>
<accession>A0A2N7TUU6</accession>
<evidence type="ECO:0000256" key="4">
    <source>
        <dbReference type="ARBA" id="ARBA00022679"/>
    </source>
</evidence>
<comment type="caution">
    <text evidence="10">The sequence shown here is derived from an EMBL/GenBank/DDBJ whole genome shotgun (WGS) entry which is preliminary data.</text>
</comment>
<dbReference type="InterPro" id="IPR005467">
    <property type="entry name" value="His_kinase_dom"/>
</dbReference>
<dbReference type="InterPro" id="IPR003661">
    <property type="entry name" value="HisK_dim/P_dom"/>
</dbReference>
<evidence type="ECO:0000256" key="3">
    <source>
        <dbReference type="ARBA" id="ARBA00022553"/>
    </source>
</evidence>
<dbReference type="SMART" id="SM00388">
    <property type="entry name" value="HisKA"/>
    <property type="match status" value="1"/>
</dbReference>
<feature type="transmembrane region" description="Helical" evidence="8">
    <location>
        <begin position="20"/>
        <end position="46"/>
    </location>
</feature>
<sequence>MMRGNRRMAMTATDSIERRILRYVIGSVLLTLLVTIAGISFVNGLFEKSLLTRQMQEERSFILSQANLHEPFVWNTATVQGFYVPASMQGDVEIPEIFRSPAFPFTGEIDVGEKKYMLQNAPVDGGRMYLAKDISIYEIQGVAYKWVLGAISLMLLTLAVPFARITSRHLVTPLVDLMGQIKSIEPAPTMPHLAEDGVDQELLVVVRTLNRFLDEMETYVKREKMLLGMASHELRTPISIIAGALDGIEARGETPTADARAMRRIRRAVNGMGTSVHAILSLMRHGDPVSEGVALLLVVREEMKDVDHIHQGARKRVRLHGEADPRLLADPALVRMLLRNLMHNALQHTSGAVNVVIDTNWIEFRDEGPGLPEHYRALLTAPPVVPTSGAAGLGLFIATLICERLQWQLKWVNAAAGGTVLRVTFGAVPADAFTRGDCKWPRAKVAA</sequence>
<keyword evidence="3" id="KW-0597">Phosphoprotein</keyword>
<organism evidence="10 11">
    <name type="scientific">Billgrantia endophytica</name>
    <dbReference type="NCBI Taxonomy" id="2033802"/>
    <lineage>
        <taxon>Bacteria</taxon>
        <taxon>Pseudomonadati</taxon>
        <taxon>Pseudomonadota</taxon>
        <taxon>Gammaproteobacteria</taxon>
        <taxon>Oceanospirillales</taxon>
        <taxon>Halomonadaceae</taxon>
        <taxon>Billgrantia</taxon>
    </lineage>
</organism>
<dbReference type="PANTHER" id="PTHR45436:SF16">
    <property type="entry name" value="HISTIDINE KINASE"/>
    <property type="match status" value="1"/>
</dbReference>
<dbReference type="EC" id="2.7.13.3" evidence="2"/>
<name>A0A2N7TUU6_9GAMM</name>
<evidence type="ECO:0000256" key="6">
    <source>
        <dbReference type="ARBA" id="ARBA00022777"/>
    </source>
</evidence>
<evidence type="ECO:0000259" key="9">
    <source>
        <dbReference type="PROSITE" id="PS50109"/>
    </source>
</evidence>
<keyword evidence="5 8" id="KW-0812">Transmembrane</keyword>
<evidence type="ECO:0000256" key="8">
    <source>
        <dbReference type="SAM" id="Phobius"/>
    </source>
</evidence>
<comment type="catalytic activity">
    <reaction evidence="1">
        <text>ATP + protein L-histidine = ADP + protein N-phospho-L-histidine.</text>
        <dbReference type="EC" id="2.7.13.3"/>
    </reaction>
</comment>
<evidence type="ECO:0000313" key="11">
    <source>
        <dbReference type="Proteomes" id="UP000235803"/>
    </source>
</evidence>
<evidence type="ECO:0000256" key="2">
    <source>
        <dbReference type="ARBA" id="ARBA00012438"/>
    </source>
</evidence>
<evidence type="ECO:0000256" key="1">
    <source>
        <dbReference type="ARBA" id="ARBA00000085"/>
    </source>
</evidence>
<keyword evidence="11" id="KW-1185">Reference proteome</keyword>
<evidence type="ECO:0000256" key="5">
    <source>
        <dbReference type="ARBA" id="ARBA00022692"/>
    </source>
</evidence>
<feature type="domain" description="Histidine kinase" evidence="9">
    <location>
        <begin position="229"/>
        <end position="429"/>
    </location>
</feature>
<dbReference type="PROSITE" id="PS50109">
    <property type="entry name" value="HIS_KIN"/>
    <property type="match status" value="1"/>
</dbReference>